<accession>Q3TQB3</accession>
<sequence>GAAERYFGWQEAPRHFRRAARRAGGSTPARQASERASWLRPCAGASSFPRRDPRRLEPCTEAPRDAHPGLSRGRRSCGCRLGWDLADPGVLPRPAGRPSPLPPQPPPTLQPWDRNTKATLSAPPTAGGCGRPPTPPEGAAGCGLGFLSELRVPRGTDPAAHGSDNGTGEQMVSESSSGLDER</sequence>
<feature type="compositionally biased region" description="Basic and acidic residues" evidence="1">
    <location>
        <begin position="49"/>
        <end position="67"/>
    </location>
</feature>
<feature type="non-terminal residue" evidence="2">
    <location>
        <position position="1"/>
    </location>
</feature>
<feature type="region of interest" description="Disordered" evidence="1">
    <location>
        <begin position="18"/>
        <end position="75"/>
    </location>
</feature>
<dbReference type="EMBL" id="AK163721">
    <property type="protein sequence ID" value="BAE37471.1"/>
    <property type="molecule type" value="mRNA"/>
</dbReference>
<reference evidence="2" key="2">
    <citation type="journal article" date="2000" name="Genome Res.">
        <title>Normalization and subtraction of cap-trapper-selected cDNAs to prepare full-length cDNA libraries for rapid discovery of new genes.</title>
        <authorList>
            <person name="Carninci P."/>
            <person name="Shibata Y."/>
            <person name="Hayatsu N."/>
            <person name="Sugahara Y."/>
            <person name="Shibata K."/>
            <person name="Itoh M."/>
            <person name="Konno H."/>
            <person name="Okazaki Y."/>
            <person name="Muramatsu M."/>
            <person name="Hayashizaki Y."/>
        </authorList>
    </citation>
    <scope>NUCLEOTIDE SEQUENCE</scope>
    <source>
        <strain evidence="2">C57BL/6J</strain>
        <tissue evidence="2">Cerebellum</tissue>
    </source>
</reference>
<organism evidence="2">
    <name type="scientific">Mus musculus</name>
    <name type="common">Mouse</name>
    <dbReference type="NCBI Taxonomy" id="10090"/>
    <lineage>
        <taxon>Eukaryota</taxon>
        <taxon>Metazoa</taxon>
        <taxon>Chordata</taxon>
        <taxon>Craniata</taxon>
        <taxon>Vertebrata</taxon>
        <taxon>Euteleostomi</taxon>
        <taxon>Mammalia</taxon>
        <taxon>Eutheria</taxon>
        <taxon>Euarchontoglires</taxon>
        <taxon>Glires</taxon>
        <taxon>Rodentia</taxon>
        <taxon>Myomorpha</taxon>
        <taxon>Muroidea</taxon>
        <taxon>Muridae</taxon>
        <taxon>Murinae</taxon>
        <taxon>Mus</taxon>
        <taxon>Mus</taxon>
    </lineage>
</organism>
<reference evidence="2" key="1">
    <citation type="journal article" date="1999" name="Methods Enzymol.">
        <title>High-efficiency full-length cDNA cloning.</title>
        <authorList>
            <person name="Carninci P."/>
            <person name="Hayashizaki Y."/>
        </authorList>
    </citation>
    <scope>NUCLEOTIDE SEQUENCE</scope>
    <source>
        <strain evidence="2">C57BL/6J</strain>
        <tissue evidence="2">Cerebellum</tissue>
    </source>
</reference>
<reference evidence="2" key="7">
    <citation type="journal article" date="2005" name="Science">
        <title>The Transcriptional Landscape of the Mammalian Genome.</title>
        <authorList>
            <consortium name="The FANTOM Consortium"/>
            <consortium name="Riken Genome Exploration Research Group and Genome Science Group (Genome Network Project Core Group)"/>
        </authorList>
    </citation>
    <scope>NUCLEOTIDE SEQUENCE</scope>
    <source>
        <strain evidence="2">C57BL/6J</strain>
        <tissue evidence="2">Cerebellum</tissue>
    </source>
</reference>
<reference evidence="2" key="3">
    <citation type="journal article" date="2000" name="Genome Res.">
        <title>RIKEN integrated sequence analysis (RISA) system--384-format sequencing pipeline with 384 multicapillary sequencer.</title>
        <authorList>
            <person name="Shibata K."/>
            <person name="Itoh M."/>
            <person name="Aizawa K."/>
            <person name="Nagaoka S."/>
            <person name="Sasaki N."/>
            <person name="Carninci P."/>
            <person name="Konno H."/>
            <person name="Akiyama J."/>
            <person name="Nishi K."/>
            <person name="Kitsunai T."/>
            <person name="Tashiro H."/>
            <person name="Itoh M."/>
            <person name="Sumi N."/>
            <person name="Ishii Y."/>
            <person name="Nakamura S."/>
            <person name="Hazama M."/>
            <person name="Nishine T."/>
            <person name="Harada A."/>
            <person name="Yamamoto R."/>
            <person name="Matsumoto H."/>
            <person name="Sakaguchi S."/>
            <person name="Ikegami T."/>
            <person name="Kashiwagi K."/>
            <person name="Fujiwake S."/>
            <person name="Inoue K."/>
            <person name="Togawa Y."/>
            <person name="Izawa M."/>
            <person name="Ohara E."/>
            <person name="Watahiki M."/>
            <person name="Yoneda Y."/>
            <person name="Ishikawa T."/>
            <person name="Ozawa K."/>
            <person name="Tanaka T."/>
            <person name="Matsuura S."/>
            <person name="Kawai J."/>
            <person name="Okazaki Y."/>
            <person name="Muramatsu M."/>
            <person name="Inoue Y."/>
            <person name="Kira A."/>
            <person name="Hayashizaki Y."/>
        </authorList>
    </citation>
    <scope>NUCLEOTIDE SEQUENCE</scope>
    <source>
        <strain evidence="2">C57BL/6J</strain>
        <tissue evidence="2">Cerebellum</tissue>
    </source>
</reference>
<feature type="compositionally biased region" description="Polar residues" evidence="1">
    <location>
        <begin position="164"/>
        <end position="182"/>
    </location>
</feature>
<proteinExistence type="evidence at transcript level"/>
<reference evidence="2" key="6">
    <citation type="submission" date="2004-04" db="EMBL/GenBank/DDBJ databases">
        <authorList>
            <person name="Arakawa T."/>
            <person name="Carninci P."/>
            <person name="Fukuda S."/>
            <person name="Hashizume W."/>
            <person name="Hayashida K."/>
            <person name="Hori F."/>
            <person name="Iida J."/>
            <person name="Imamura K."/>
            <person name="Imotani K."/>
            <person name="Itoh M."/>
            <person name="Kanagawa S."/>
            <person name="Kawai J."/>
            <person name="Kojima M."/>
            <person name="Konno H."/>
            <person name="Murata M."/>
            <person name="Nakamura M."/>
            <person name="Ninomiya N."/>
            <person name="Nishiyori H."/>
            <person name="Nomura K."/>
            <person name="Ohno M."/>
            <person name="Sakazume N."/>
            <person name="Sano H."/>
            <person name="Sasaki D."/>
            <person name="Shibata K."/>
            <person name="Shiraki T."/>
            <person name="Tagami M."/>
            <person name="Tagami Y."/>
            <person name="Waki K."/>
            <person name="Watahiki A."/>
            <person name="Muramatsu M."/>
            <person name="Hayashizaki Y."/>
        </authorList>
    </citation>
    <scope>NUCLEOTIDE SEQUENCE</scope>
    <source>
        <strain evidence="2">C57BL/6J</strain>
        <tissue evidence="2">Cerebellum</tissue>
    </source>
</reference>
<reference evidence="2" key="4">
    <citation type="journal article" date="2001" name="Nature">
        <title>Functional annotation of a full-length mouse cDNA collection.</title>
        <authorList>
            <consortium name="The RIKEN Genome Exploration Research Group Phase II Team and the FANTOM Consortium"/>
        </authorList>
    </citation>
    <scope>NUCLEOTIDE SEQUENCE</scope>
    <source>
        <strain evidence="2">C57BL/6J</strain>
        <tissue evidence="2">Cerebellum</tissue>
    </source>
</reference>
<feature type="compositionally biased region" description="Pro residues" evidence="1">
    <location>
        <begin position="95"/>
        <end position="109"/>
    </location>
</feature>
<dbReference type="AlphaFoldDB" id="Q3TQB3"/>
<evidence type="ECO:0000313" key="2">
    <source>
        <dbReference type="EMBL" id="BAE37471.1"/>
    </source>
</evidence>
<reference evidence="2" key="8">
    <citation type="journal article" date="2005" name="Science">
        <title>Antisense Transcription in the Mammalian Transcriptome.</title>
        <authorList>
            <consortium name="RIKEN Genome Exploration Research Group and Genome Science Group (Genome Network Project Core Group) and the FANTOM Consortium"/>
        </authorList>
    </citation>
    <scope>NUCLEOTIDE SEQUENCE</scope>
    <source>
        <strain evidence="2">C57BL/6J</strain>
        <tissue evidence="2">Cerebellum</tissue>
    </source>
</reference>
<reference evidence="2" key="5">
    <citation type="journal article" date="2002" name="Nature">
        <title>Analysis of the mouse transcriptome based on functional annotation of 60,770 full-length cDNAs.</title>
        <authorList>
            <consortium name="The FANTOM Consortium and the RIKEN Genome Exploration Research Group Phase I and II Team"/>
        </authorList>
    </citation>
    <scope>NUCLEOTIDE SEQUENCE</scope>
    <source>
        <strain evidence="2">C57BL/6J</strain>
        <tissue evidence="2">Cerebellum</tissue>
    </source>
</reference>
<name>Q3TQB3_MOUSE</name>
<evidence type="ECO:0000256" key="1">
    <source>
        <dbReference type="SAM" id="MobiDB-lite"/>
    </source>
</evidence>
<protein>
    <submittedName>
        <fullName evidence="2">Uncharacterized protein</fullName>
    </submittedName>
</protein>
<feature type="region of interest" description="Disordered" evidence="1">
    <location>
        <begin position="87"/>
        <end position="182"/>
    </location>
</feature>